<dbReference type="AlphaFoldDB" id="A0A4Q5MYS6"/>
<feature type="domain" description="YprB ribonuclease H-like" evidence="6">
    <location>
        <begin position="338"/>
        <end position="535"/>
    </location>
</feature>
<dbReference type="RefSeq" id="WP_130104258.1">
    <property type="nucleotide sequence ID" value="NZ_SDWW01000081.1"/>
</dbReference>
<keyword evidence="2" id="KW-0378">Hydrolase</keyword>
<dbReference type="Proteomes" id="UP000293764">
    <property type="component" value="Unassembled WGS sequence"/>
</dbReference>
<keyword evidence="8" id="KW-1185">Reference proteome</keyword>
<dbReference type="CDD" id="cd18808">
    <property type="entry name" value="SF1_C_Upf1"/>
    <property type="match status" value="1"/>
</dbReference>
<dbReference type="Pfam" id="PF13482">
    <property type="entry name" value="RNase_H_2"/>
    <property type="match status" value="1"/>
</dbReference>
<dbReference type="Gene3D" id="3.40.50.300">
    <property type="entry name" value="P-loop containing nucleotide triphosphate hydrolases"/>
    <property type="match status" value="2"/>
</dbReference>
<dbReference type="GO" id="GO:0016787">
    <property type="term" value="F:hydrolase activity"/>
    <property type="evidence" value="ECO:0007669"/>
    <property type="project" value="UniProtKB-KW"/>
</dbReference>
<dbReference type="InterPro" id="IPR027417">
    <property type="entry name" value="P-loop_NTPase"/>
</dbReference>
<keyword evidence="1" id="KW-0547">Nucleotide-binding</keyword>
<dbReference type="GO" id="GO:0043139">
    <property type="term" value="F:5'-3' DNA helicase activity"/>
    <property type="evidence" value="ECO:0007669"/>
    <property type="project" value="TreeGrafter"/>
</dbReference>
<feature type="domain" description="DNA2/NAM7 helicase-like C-terminal" evidence="5">
    <location>
        <begin position="1012"/>
        <end position="1190"/>
    </location>
</feature>
<dbReference type="SUPFAM" id="SSF53098">
    <property type="entry name" value="Ribonuclease H-like"/>
    <property type="match status" value="1"/>
</dbReference>
<evidence type="ECO:0000259" key="6">
    <source>
        <dbReference type="Pfam" id="PF13482"/>
    </source>
</evidence>
<evidence type="ECO:0000256" key="3">
    <source>
        <dbReference type="ARBA" id="ARBA00022806"/>
    </source>
</evidence>
<keyword evidence="4" id="KW-0067">ATP-binding</keyword>
<dbReference type="InterPro" id="IPR050534">
    <property type="entry name" value="Coronavir_polyprotein_1ab"/>
</dbReference>
<dbReference type="Pfam" id="PF13087">
    <property type="entry name" value="AAA_12"/>
    <property type="match status" value="1"/>
</dbReference>
<dbReference type="GO" id="GO:0005524">
    <property type="term" value="F:ATP binding"/>
    <property type="evidence" value="ECO:0007669"/>
    <property type="project" value="UniProtKB-KW"/>
</dbReference>
<sequence length="1218" mass="129861">MFLLSDGALVYSASDLANAASCEFALLRSLDAKLGRIAPLELAADAMLARAAALGDAHEQRVLQGFRDRFGPWDRSTGTGVVEIERPEFDLGKDRAALEAKRDETLSALRTGAGVVYQAGFFDGRFGGWADFLIREPGRETAASGPVYAVYDTKLARHAKVTALLQLAAYADQLITSGLTPAPEVHLILGDRATTSHRLADLLPVYRDRRARLQGLLDAHRSADQPVVWADPYQPHVRACGRCEVCAPEIARTRDLLLVAGMRGTQRTRLRDAGVTTIDDLAASTVPVPKIGAGTLDKLRAQAALQVRQGELAPGAVAREMFAPDVVRALPAADPGDLFFDFEGDPLWAEGSSTDWGLEYLFGVVEQPATPEAAPVFTTFWAHDRAEEKKALLDFLDYLAARRAVHPDLHVYHYAAYEKSALQRLAGRHGVGEDAVADLLRAGVLVDLYTIVRASVRVGQDSYSIKKLEPLYMPSARSGEVTNASASIVEYAEACAVRDAGNLDGPDGFAERLGRIAEYNEYDCVSTLRLRDWLVATAAELPATPTDEGPAGTLDPADGAVVGLVPPERDETAEALLALVGEGPATARTNDQQAVAMLAASLGYHWREETPFWWGHFDRLRADPADWTEPRGTVVADHVQVLQDWAVPPGKRNARRRLRLVGRLEPGSELRAGAKVIALYDAPIPECAKVAVDATRGWLTGAEVVEVTVGTAESPELSVLIVDESLPGKAARYAGLPMGLGPCAPPSSATVRAAIRALADGVVGTLAASPGELTLPEQPALDLLRRIPPRTRSRGALPAVQDGPDAYIDAITAALLDLDHSYLAVQGPPGTGKTYAGSRVIARLVARGWRVGVVAQSHAVVENMLAAVRAAGVAAEQVGKKPAQASPTRAQASPVAGAGGTAAPWKVLKDNGAFEAFYAAQTGGYVVGGTSWDFTNANRLPPGGFDVLVIDEAGQFALANTVAVSAGARNLLLLGDPQQLPQVSQGKHPEPVDRSALGWLADDHETLPPTLGYFLAQTWRMHPALCAAVSRLSYEGRLTAMPVTAHRSLDGVEPGVRTVLVEHAGNAVASIEEADEVVRQVHDVVGRRWRDPARLVAGVGEDRPLEPADVVVVAAYNAQRWTIRRALDAAGLGAVKVGTVDKFQGQQAPVVIVSTAASTADDVPRGMEFLLSRNRINVAVSRGMWCAIVVRSAALTDYLPTRPDGLEELGAFIGLCED</sequence>
<evidence type="ECO:0000313" key="7">
    <source>
        <dbReference type="EMBL" id="RYV49397.1"/>
    </source>
</evidence>
<gene>
    <name evidence="7" type="ORF">EUA98_19025</name>
</gene>
<organism evidence="7 8">
    <name type="scientific">Pengzhenrongella frigida</name>
    <dbReference type="NCBI Taxonomy" id="1259133"/>
    <lineage>
        <taxon>Bacteria</taxon>
        <taxon>Bacillati</taxon>
        <taxon>Actinomycetota</taxon>
        <taxon>Actinomycetes</taxon>
        <taxon>Micrococcales</taxon>
        <taxon>Pengzhenrongella</taxon>
    </lineage>
</organism>
<dbReference type="InterPro" id="IPR047187">
    <property type="entry name" value="SF1_C_Upf1"/>
</dbReference>
<evidence type="ECO:0000256" key="1">
    <source>
        <dbReference type="ARBA" id="ARBA00022741"/>
    </source>
</evidence>
<dbReference type="Pfam" id="PF13604">
    <property type="entry name" value="AAA_30"/>
    <property type="match status" value="1"/>
</dbReference>
<name>A0A4Q5MYS6_9MICO</name>
<evidence type="ECO:0000256" key="4">
    <source>
        <dbReference type="ARBA" id="ARBA00022840"/>
    </source>
</evidence>
<dbReference type="CDD" id="cd17934">
    <property type="entry name" value="DEXXQc_Upf1-like"/>
    <property type="match status" value="1"/>
</dbReference>
<comment type="caution">
    <text evidence="7">The sequence shown here is derived from an EMBL/GenBank/DDBJ whole genome shotgun (WGS) entry which is preliminary data.</text>
</comment>
<dbReference type="NCBIfam" id="TIGR03491">
    <property type="entry name" value="TM0106 family RecB-like putative nuclease"/>
    <property type="match status" value="1"/>
</dbReference>
<dbReference type="SUPFAM" id="SSF52540">
    <property type="entry name" value="P-loop containing nucleoside triphosphate hydrolases"/>
    <property type="match status" value="1"/>
</dbReference>
<evidence type="ECO:0000256" key="2">
    <source>
        <dbReference type="ARBA" id="ARBA00022801"/>
    </source>
</evidence>
<dbReference type="InterPro" id="IPR038720">
    <property type="entry name" value="YprB_RNase_H-like_dom"/>
</dbReference>
<dbReference type="EMBL" id="SDWW01000081">
    <property type="protein sequence ID" value="RYV49397.1"/>
    <property type="molecule type" value="Genomic_DNA"/>
</dbReference>
<protein>
    <submittedName>
        <fullName evidence="7">TM0106 family RecB-like putative nuclease</fullName>
    </submittedName>
</protein>
<dbReference type="InterPro" id="IPR012337">
    <property type="entry name" value="RNaseH-like_sf"/>
</dbReference>
<dbReference type="InterPro" id="IPR019993">
    <property type="entry name" value="RecB_nuclease_TM0106_put"/>
</dbReference>
<proteinExistence type="predicted"/>
<reference evidence="7 8" key="1">
    <citation type="submission" date="2019-01" db="EMBL/GenBank/DDBJ databases">
        <title>Novel species of Cellulomonas.</title>
        <authorList>
            <person name="Liu Q."/>
            <person name="Xin Y.-H."/>
        </authorList>
    </citation>
    <scope>NUCLEOTIDE SEQUENCE [LARGE SCALE GENOMIC DNA]</scope>
    <source>
        <strain evidence="7 8">HLT2-17</strain>
    </source>
</reference>
<evidence type="ECO:0000259" key="5">
    <source>
        <dbReference type="Pfam" id="PF13087"/>
    </source>
</evidence>
<accession>A0A4Q5MYS6</accession>
<keyword evidence="3" id="KW-0347">Helicase</keyword>
<dbReference type="InterPro" id="IPR041679">
    <property type="entry name" value="DNA2/NAM7-like_C"/>
</dbReference>
<dbReference type="OrthoDB" id="9757917at2"/>
<dbReference type="PANTHER" id="PTHR43788:SF8">
    <property type="entry name" value="DNA-BINDING PROTEIN SMUBP-2"/>
    <property type="match status" value="1"/>
</dbReference>
<evidence type="ECO:0000313" key="8">
    <source>
        <dbReference type="Proteomes" id="UP000293764"/>
    </source>
</evidence>
<dbReference type="PANTHER" id="PTHR43788">
    <property type="entry name" value="DNA2/NAM7 HELICASE FAMILY MEMBER"/>
    <property type="match status" value="1"/>
</dbReference>